<feature type="compositionally biased region" description="Pro residues" evidence="1">
    <location>
        <begin position="44"/>
        <end position="57"/>
    </location>
</feature>
<name>B0DQP9_LACBS</name>
<dbReference type="KEGG" id="lbc:LACBIDRAFT_331829"/>
<evidence type="ECO:0000313" key="4">
    <source>
        <dbReference type="Proteomes" id="UP000001194"/>
    </source>
</evidence>
<organism evidence="4">
    <name type="scientific">Laccaria bicolor (strain S238N-H82 / ATCC MYA-4686)</name>
    <name type="common">Bicoloured deceiver</name>
    <name type="synonym">Laccaria laccata var. bicolor</name>
    <dbReference type="NCBI Taxonomy" id="486041"/>
    <lineage>
        <taxon>Eukaryota</taxon>
        <taxon>Fungi</taxon>
        <taxon>Dikarya</taxon>
        <taxon>Basidiomycota</taxon>
        <taxon>Agaricomycotina</taxon>
        <taxon>Agaricomycetes</taxon>
        <taxon>Agaricomycetidae</taxon>
        <taxon>Agaricales</taxon>
        <taxon>Agaricineae</taxon>
        <taxon>Hydnangiaceae</taxon>
        <taxon>Laccaria</taxon>
    </lineage>
</organism>
<dbReference type="AlphaFoldDB" id="B0DQP9"/>
<accession>B0DQP9</accession>
<protein>
    <submittedName>
        <fullName evidence="3">Predicted protein</fullName>
    </submittedName>
</protein>
<feature type="chain" id="PRO_5002747302" evidence="2">
    <location>
        <begin position="17"/>
        <end position="126"/>
    </location>
</feature>
<dbReference type="Proteomes" id="UP000001194">
    <property type="component" value="Unassembled WGS sequence"/>
</dbReference>
<evidence type="ECO:0000256" key="2">
    <source>
        <dbReference type="SAM" id="SignalP"/>
    </source>
</evidence>
<evidence type="ECO:0000256" key="1">
    <source>
        <dbReference type="SAM" id="MobiDB-lite"/>
    </source>
</evidence>
<dbReference type="RefSeq" id="XP_001886212.1">
    <property type="nucleotide sequence ID" value="XM_001886177.1"/>
</dbReference>
<keyword evidence="2" id="KW-0732">Signal</keyword>
<reference evidence="3 4" key="1">
    <citation type="journal article" date="2008" name="Nature">
        <title>The genome of Laccaria bicolor provides insights into mycorrhizal symbiosis.</title>
        <authorList>
            <person name="Martin F."/>
            <person name="Aerts A."/>
            <person name="Ahren D."/>
            <person name="Brun A."/>
            <person name="Danchin E.G.J."/>
            <person name="Duchaussoy F."/>
            <person name="Gibon J."/>
            <person name="Kohler A."/>
            <person name="Lindquist E."/>
            <person name="Pereda V."/>
            <person name="Salamov A."/>
            <person name="Shapiro H.J."/>
            <person name="Wuyts J."/>
            <person name="Blaudez D."/>
            <person name="Buee M."/>
            <person name="Brokstein P."/>
            <person name="Canbaeck B."/>
            <person name="Cohen D."/>
            <person name="Courty P.E."/>
            <person name="Coutinho P.M."/>
            <person name="Delaruelle C."/>
            <person name="Detter J.C."/>
            <person name="Deveau A."/>
            <person name="DiFazio S."/>
            <person name="Duplessis S."/>
            <person name="Fraissinet-Tachet L."/>
            <person name="Lucic E."/>
            <person name="Frey-Klett P."/>
            <person name="Fourrey C."/>
            <person name="Feussner I."/>
            <person name="Gay G."/>
            <person name="Grimwood J."/>
            <person name="Hoegger P.J."/>
            <person name="Jain P."/>
            <person name="Kilaru S."/>
            <person name="Labbe J."/>
            <person name="Lin Y.C."/>
            <person name="Legue V."/>
            <person name="Le Tacon F."/>
            <person name="Marmeisse R."/>
            <person name="Melayah D."/>
            <person name="Montanini B."/>
            <person name="Muratet M."/>
            <person name="Nehls U."/>
            <person name="Niculita-Hirzel H."/>
            <person name="Oudot-Le Secq M.P."/>
            <person name="Peter M."/>
            <person name="Quesneville H."/>
            <person name="Rajashekar B."/>
            <person name="Reich M."/>
            <person name="Rouhier N."/>
            <person name="Schmutz J."/>
            <person name="Yin T."/>
            <person name="Chalot M."/>
            <person name="Henrissat B."/>
            <person name="Kuees U."/>
            <person name="Lucas S."/>
            <person name="Van de Peer Y."/>
            <person name="Podila G.K."/>
            <person name="Polle A."/>
            <person name="Pukkila P.J."/>
            <person name="Richardson P.M."/>
            <person name="Rouze P."/>
            <person name="Sanders I.R."/>
            <person name="Stajich J.E."/>
            <person name="Tunlid A."/>
            <person name="Tuskan G."/>
            <person name="Grigoriev I.V."/>
        </authorList>
    </citation>
    <scope>NUCLEOTIDE SEQUENCE [LARGE SCALE GENOMIC DNA]</scope>
    <source>
        <strain evidence="4">S238N-H82 / ATCC MYA-4686</strain>
    </source>
</reference>
<feature type="signal peptide" evidence="2">
    <location>
        <begin position="1"/>
        <end position="16"/>
    </location>
</feature>
<feature type="region of interest" description="Disordered" evidence="1">
    <location>
        <begin position="42"/>
        <end position="62"/>
    </location>
</feature>
<dbReference type="InParanoid" id="B0DQP9"/>
<dbReference type="HOGENOM" id="CLU_1981962_0_0_1"/>
<sequence length="126" mass="13214">MCLPMTLWSTPRGIGCSVLLCPVSKLCTQSLPMTKTYVLSNCPSTPPPDPAKQPPLPDGHVHEPVLSAAMSKAGGSIHSGQCGGIYSHPFQLSGWVGVFGGMPAILKVITSPIIHLQNALENVENA</sequence>
<keyword evidence="4" id="KW-1185">Reference proteome</keyword>
<dbReference type="GeneID" id="6081926"/>
<gene>
    <name evidence="3" type="ORF">LACBIDRAFT_331829</name>
</gene>
<proteinExistence type="predicted"/>
<evidence type="ECO:0000313" key="3">
    <source>
        <dbReference type="EMBL" id="EDR03071.1"/>
    </source>
</evidence>
<dbReference type="EMBL" id="DS547126">
    <property type="protein sequence ID" value="EDR03071.1"/>
    <property type="molecule type" value="Genomic_DNA"/>
</dbReference>